<proteinExistence type="predicted"/>
<dbReference type="SUPFAM" id="SSF89009">
    <property type="entry name" value="GAT-like domain"/>
    <property type="match status" value="1"/>
</dbReference>
<dbReference type="OMA" id="YGSVHRQ"/>
<name>G0W311_NAUDC</name>
<dbReference type="AlphaFoldDB" id="G0W311"/>
<dbReference type="InterPro" id="IPR045007">
    <property type="entry name" value="LSB5"/>
</dbReference>
<feature type="compositionally biased region" description="Polar residues" evidence="1">
    <location>
        <begin position="199"/>
        <end position="225"/>
    </location>
</feature>
<evidence type="ECO:0000313" key="3">
    <source>
        <dbReference type="EMBL" id="CCD22199.1"/>
    </source>
</evidence>
<dbReference type="Proteomes" id="UP000000689">
    <property type="component" value="Chromosome 1"/>
</dbReference>
<dbReference type="GeneID" id="11495535"/>
<dbReference type="InterPro" id="IPR008942">
    <property type="entry name" value="ENTH_VHS"/>
</dbReference>
<dbReference type="CDD" id="cd16980">
    <property type="entry name" value="VHS_Lsb5"/>
    <property type="match status" value="1"/>
</dbReference>
<evidence type="ECO:0000259" key="2">
    <source>
        <dbReference type="PROSITE" id="PS50179"/>
    </source>
</evidence>
<gene>
    <name evidence="3" type="primary">NDAI0A00410</name>
    <name evidence="3" type="ordered locus">NDAI_0A00410</name>
</gene>
<feature type="domain" description="VHS" evidence="2">
    <location>
        <begin position="15"/>
        <end position="163"/>
    </location>
</feature>
<feature type="region of interest" description="Disordered" evidence="1">
    <location>
        <begin position="329"/>
        <end position="390"/>
    </location>
</feature>
<evidence type="ECO:0000256" key="1">
    <source>
        <dbReference type="SAM" id="MobiDB-lite"/>
    </source>
</evidence>
<reference evidence="3 4" key="1">
    <citation type="journal article" date="2011" name="Proc. Natl. Acad. Sci. U.S.A.">
        <title>Evolutionary erosion of yeast sex chromosomes by mating-type switching accidents.</title>
        <authorList>
            <person name="Gordon J.L."/>
            <person name="Armisen D."/>
            <person name="Proux-Wera E."/>
            <person name="Oheigeartaigh S.S."/>
            <person name="Byrne K.P."/>
            <person name="Wolfe K.H."/>
        </authorList>
    </citation>
    <scope>NUCLEOTIDE SEQUENCE [LARGE SCALE GENOMIC DNA]</scope>
    <source>
        <strain evidence="4">ATCC 10597 / BCRC 20456 / CBS 421 / NBRC 0211 / NRRL Y-12639</strain>
    </source>
</reference>
<dbReference type="GO" id="GO:0030479">
    <property type="term" value="C:actin cortical patch"/>
    <property type="evidence" value="ECO:0007669"/>
    <property type="project" value="EnsemblFungi"/>
</dbReference>
<organism evidence="3 4">
    <name type="scientific">Naumovozyma dairenensis (strain ATCC 10597 / BCRC 20456 / CBS 421 / NBRC 0211 / NRRL Y-12639)</name>
    <name type="common">Saccharomyces dairenensis</name>
    <dbReference type="NCBI Taxonomy" id="1071378"/>
    <lineage>
        <taxon>Eukaryota</taxon>
        <taxon>Fungi</taxon>
        <taxon>Dikarya</taxon>
        <taxon>Ascomycota</taxon>
        <taxon>Saccharomycotina</taxon>
        <taxon>Saccharomycetes</taxon>
        <taxon>Saccharomycetales</taxon>
        <taxon>Saccharomycetaceae</taxon>
        <taxon>Naumovozyma</taxon>
    </lineage>
</organism>
<protein>
    <recommendedName>
        <fullName evidence="2">VHS domain-containing protein</fullName>
    </recommendedName>
</protein>
<keyword evidence="4" id="KW-1185">Reference proteome</keyword>
<dbReference type="GO" id="GO:0006897">
    <property type="term" value="P:endocytosis"/>
    <property type="evidence" value="ECO:0007669"/>
    <property type="project" value="EnsemblFungi"/>
</dbReference>
<dbReference type="GO" id="GO:0035091">
    <property type="term" value="F:phosphatidylinositol binding"/>
    <property type="evidence" value="ECO:0007669"/>
    <property type="project" value="InterPro"/>
</dbReference>
<feature type="compositionally biased region" description="Acidic residues" evidence="1">
    <location>
        <begin position="334"/>
        <end position="352"/>
    </location>
</feature>
<feature type="compositionally biased region" description="Low complexity" evidence="1">
    <location>
        <begin position="161"/>
        <end position="170"/>
    </location>
</feature>
<dbReference type="InterPro" id="IPR002014">
    <property type="entry name" value="VHS_dom"/>
</dbReference>
<dbReference type="PROSITE" id="PS50179">
    <property type="entry name" value="VHS"/>
    <property type="match status" value="1"/>
</dbReference>
<evidence type="ECO:0000313" key="4">
    <source>
        <dbReference type="Proteomes" id="UP000000689"/>
    </source>
</evidence>
<dbReference type="EMBL" id="HE580267">
    <property type="protein sequence ID" value="CCD22199.1"/>
    <property type="molecule type" value="Genomic_DNA"/>
</dbReference>
<dbReference type="HOGENOM" id="CLU_036827_2_0_1"/>
<accession>G0W311</accession>
<feature type="region of interest" description="Disordered" evidence="1">
    <location>
        <begin position="160"/>
        <end position="226"/>
    </location>
</feature>
<dbReference type="GO" id="GO:0043130">
    <property type="term" value="F:ubiquitin binding"/>
    <property type="evidence" value="ECO:0007669"/>
    <property type="project" value="InterPro"/>
</dbReference>
<dbReference type="PANTHER" id="PTHR47789:SF1">
    <property type="entry name" value="LAS SEVENTEEN-BINDING PROTEIN 5"/>
    <property type="match status" value="1"/>
</dbReference>
<dbReference type="GO" id="GO:0007015">
    <property type="term" value="P:actin filament organization"/>
    <property type="evidence" value="ECO:0007669"/>
    <property type="project" value="EnsemblFungi"/>
</dbReference>
<dbReference type="SUPFAM" id="SSF48464">
    <property type="entry name" value="ENTH/VHS domain"/>
    <property type="match status" value="1"/>
</dbReference>
<dbReference type="eggNOG" id="ENOG502QR8R">
    <property type="taxonomic scope" value="Eukaryota"/>
</dbReference>
<dbReference type="GO" id="GO:0051666">
    <property type="term" value="P:actin cortical patch localization"/>
    <property type="evidence" value="ECO:0007669"/>
    <property type="project" value="EnsemblFungi"/>
</dbReference>
<dbReference type="GO" id="GO:0007034">
    <property type="term" value="P:vacuolar transport"/>
    <property type="evidence" value="ECO:0007669"/>
    <property type="project" value="UniProtKB-ARBA"/>
</dbReference>
<dbReference type="Gene3D" id="1.25.40.90">
    <property type="match status" value="1"/>
</dbReference>
<dbReference type="RefSeq" id="XP_003667442.1">
    <property type="nucleotide sequence ID" value="XM_003667394.1"/>
</dbReference>
<sequence>MGFLTDHPHTAISEIIFRIVSSEDYPLEVELTTLIDLIDDNRKANDYNYTINQEEAARAIRKRLKYGNSIQQNRSLDLLDLIITQNIKYSTLFNDTKLLKLLESIAKSDDSKMNLDTKFVKRTISYMKSWNSYLLESGLSNSRCFHELYLLSNDLKNQKIRTTSNSNTTNKTKKQSSRTRSRTRSKKSNFLNDSADESVYTSSPFGSSSTTIASARNQNKTTLQNADRKYRIPHIDLKKEGPKISLIISNSLAAAVALQNSLIILPKDANALDDENATKNFIKARAIRRKVLRYLQLVTEGEFLGSLLYANDELVKALTLYDERSFITDNSDSYSDEEDSLANYDSDSDSDIDSASNSDDADRYNTRRNVTPPSKPIQKDDDPFGDANII</sequence>
<dbReference type="CDD" id="cd14232">
    <property type="entry name" value="GAT_LSB5"/>
    <property type="match status" value="1"/>
</dbReference>
<feature type="compositionally biased region" description="Basic residues" evidence="1">
    <location>
        <begin position="171"/>
        <end position="187"/>
    </location>
</feature>
<dbReference type="KEGG" id="ndi:NDAI_0A00410"/>
<dbReference type="OrthoDB" id="10068368at2759"/>
<dbReference type="PANTHER" id="PTHR47789">
    <property type="entry name" value="LAS SEVENTEEN-BINDING PROTEIN 5"/>
    <property type="match status" value="1"/>
</dbReference>
<dbReference type="STRING" id="1071378.G0W311"/>
<dbReference type="InterPro" id="IPR044103">
    <property type="entry name" value="GAT_LSB5"/>
</dbReference>